<gene>
    <name evidence="2" type="ORF">J2Z79_003373</name>
</gene>
<evidence type="ECO:0000256" key="1">
    <source>
        <dbReference type="SAM" id="MobiDB-lite"/>
    </source>
</evidence>
<keyword evidence="2" id="KW-0687">Ribonucleoprotein</keyword>
<reference evidence="2 3" key="1">
    <citation type="submission" date="2021-03" db="EMBL/GenBank/DDBJ databases">
        <title>Genomic Encyclopedia of Type Strains, Phase IV (KMG-IV): sequencing the most valuable type-strain genomes for metagenomic binning, comparative biology and taxonomic classification.</title>
        <authorList>
            <person name="Goeker M."/>
        </authorList>
    </citation>
    <scope>NUCLEOTIDE SEQUENCE [LARGE SCALE GENOMIC DNA]</scope>
    <source>
        <strain evidence="2 3">DSM 27138</strain>
    </source>
</reference>
<evidence type="ECO:0000313" key="2">
    <source>
        <dbReference type="EMBL" id="MBP2019926.1"/>
    </source>
</evidence>
<feature type="region of interest" description="Disordered" evidence="1">
    <location>
        <begin position="1"/>
        <end position="68"/>
    </location>
</feature>
<dbReference type="RefSeq" id="WP_209468027.1">
    <property type="nucleotide sequence ID" value="NZ_JAGGLG010000039.1"/>
</dbReference>
<evidence type="ECO:0000313" key="3">
    <source>
        <dbReference type="Proteomes" id="UP001519289"/>
    </source>
</evidence>
<organism evidence="2 3">
    <name type="scientific">Symbiobacterium terraclitae</name>
    <dbReference type="NCBI Taxonomy" id="557451"/>
    <lineage>
        <taxon>Bacteria</taxon>
        <taxon>Bacillati</taxon>
        <taxon>Bacillota</taxon>
        <taxon>Clostridia</taxon>
        <taxon>Eubacteriales</taxon>
        <taxon>Symbiobacteriaceae</taxon>
        <taxon>Symbiobacterium</taxon>
    </lineage>
</organism>
<proteinExistence type="predicted"/>
<sequence length="68" mass="7042">MTEKNHSARHATGGRGHAGQPPGLDHGAASLVAVDSPDDPHLGAPKGQVSRNRPQTNTDQARRPSGKS</sequence>
<protein>
    <submittedName>
        <fullName evidence="2">Ribosomal protein L15</fullName>
    </submittedName>
</protein>
<accession>A0ABS4JY90</accession>
<keyword evidence="3" id="KW-1185">Reference proteome</keyword>
<comment type="caution">
    <text evidence="2">The sequence shown here is derived from an EMBL/GenBank/DDBJ whole genome shotgun (WGS) entry which is preliminary data.</text>
</comment>
<dbReference type="GO" id="GO:0005840">
    <property type="term" value="C:ribosome"/>
    <property type="evidence" value="ECO:0007669"/>
    <property type="project" value="UniProtKB-KW"/>
</dbReference>
<dbReference type="EMBL" id="JAGGLG010000039">
    <property type="protein sequence ID" value="MBP2019926.1"/>
    <property type="molecule type" value="Genomic_DNA"/>
</dbReference>
<name>A0ABS4JY90_9FIRM</name>
<dbReference type="Proteomes" id="UP001519289">
    <property type="component" value="Unassembled WGS sequence"/>
</dbReference>
<keyword evidence="2" id="KW-0689">Ribosomal protein</keyword>
<feature type="compositionally biased region" description="Polar residues" evidence="1">
    <location>
        <begin position="49"/>
        <end position="59"/>
    </location>
</feature>